<evidence type="ECO:0000313" key="3">
    <source>
        <dbReference type="Proteomes" id="UP000092445"/>
    </source>
</evidence>
<accession>A0A1B0AH48</accession>
<proteinExistence type="predicted"/>
<keyword evidence="1" id="KW-0812">Transmembrane</keyword>
<name>A0A1B0AH48_GLOPL</name>
<organism evidence="2 3">
    <name type="scientific">Glossina pallidipes</name>
    <name type="common">Tsetse fly</name>
    <dbReference type="NCBI Taxonomy" id="7398"/>
    <lineage>
        <taxon>Eukaryota</taxon>
        <taxon>Metazoa</taxon>
        <taxon>Ecdysozoa</taxon>
        <taxon>Arthropoda</taxon>
        <taxon>Hexapoda</taxon>
        <taxon>Insecta</taxon>
        <taxon>Pterygota</taxon>
        <taxon>Neoptera</taxon>
        <taxon>Endopterygota</taxon>
        <taxon>Diptera</taxon>
        <taxon>Brachycera</taxon>
        <taxon>Muscomorpha</taxon>
        <taxon>Hippoboscoidea</taxon>
        <taxon>Glossinidae</taxon>
        <taxon>Glossina</taxon>
    </lineage>
</organism>
<keyword evidence="1" id="KW-0472">Membrane</keyword>
<dbReference type="EnsemblMetazoa" id="GPAI045582-RA">
    <property type="protein sequence ID" value="GPAI045582-PA"/>
    <property type="gene ID" value="GPAI045582"/>
</dbReference>
<dbReference type="VEuPathDB" id="VectorBase:GPAI045582"/>
<sequence length="111" mass="13256">MAEFNYLSTIRNRHMNFDVIILCLPNSTTLVLLGEMVLYYYYHSYKQIAGLETHIVFLFGKSANQGLHNKREIMNTKDNYHRTLSSMSLKKTLYDNLYITLWWPLSNQQWQ</sequence>
<evidence type="ECO:0000256" key="1">
    <source>
        <dbReference type="SAM" id="Phobius"/>
    </source>
</evidence>
<keyword evidence="1" id="KW-1133">Transmembrane helix</keyword>
<dbReference type="Proteomes" id="UP000092445">
    <property type="component" value="Unassembled WGS sequence"/>
</dbReference>
<protein>
    <submittedName>
        <fullName evidence="2">Uncharacterized protein</fullName>
    </submittedName>
</protein>
<evidence type="ECO:0000313" key="2">
    <source>
        <dbReference type="EnsemblMetazoa" id="GPAI045582-PA"/>
    </source>
</evidence>
<feature type="transmembrane region" description="Helical" evidence="1">
    <location>
        <begin position="20"/>
        <end position="42"/>
    </location>
</feature>
<keyword evidence="3" id="KW-1185">Reference proteome</keyword>
<dbReference type="AlphaFoldDB" id="A0A1B0AH48"/>
<reference evidence="2" key="2">
    <citation type="submission" date="2020-05" db="UniProtKB">
        <authorList>
            <consortium name="EnsemblMetazoa"/>
        </authorList>
    </citation>
    <scope>IDENTIFICATION</scope>
    <source>
        <strain evidence="2">IAEA</strain>
    </source>
</reference>
<reference evidence="3" key="1">
    <citation type="submission" date="2014-03" db="EMBL/GenBank/DDBJ databases">
        <authorList>
            <person name="Aksoy S."/>
            <person name="Warren W."/>
            <person name="Wilson R.K."/>
        </authorList>
    </citation>
    <scope>NUCLEOTIDE SEQUENCE [LARGE SCALE GENOMIC DNA]</scope>
    <source>
        <strain evidence="3">IAEA</strain>
    </source>
</reference>